<evidence type="ECO:0008006" key="2">
    <source>
        <dbReference type="Google" id="ProtNLM"/>
    </source>
</evidence>
<comment type="caution">
    <text evidence="1">The sequence shown here is derived from an EMBL/GenBank/DDBJ whole genome shotgun (WGS) entry which is preliminary data.</text>
</comment>
<proteinExistence type="predicted"/>
<reference evidence="1" key="1">
    <citation type="submission" date="2019-07" db="EMBL/GenBank/DDBJ databases">
        <title>Genomic Encyclopedia of Type Strains, Phase IV (KMG-IV): sequencing the most valuable type-strain genomes for metagenomic binning, comparative biology and taxonomic classification.</title>
        <authorList>
            <person name="Goeker M."/>
        </authorList>
    </citation>
    <scope>NUCLEOTIDE SEQUENCE</scope>
    <source>
        <strain evidence="1">DSM 44596</strain>
    </source>
</reference>
<dbReference type="AlphaFoldDB" id="A0A652YRD1"/>
<gene>
    <name evidence="1" type="ORF">FNL38_103413</name>
</gene>
<organism evidence="1">
    <name type="scientific">Nocardia globerula</name>
    <dbReference type="NCBI Taxonomy" id="1818"/>
    <lineage>
        <taxon>Bacteria</taxon>
        <taxon>Bacillati</taxon>
        <taxon>Actinomycetota</taxon>
        <taxon>Actinomycetes</taxon>
        <taxon>Mycobacteriales</taxon>
        <taxon>Nocardiaceae</taxon>
        <taxon>Nocardia</taxon>
    </lineage>
</organism>
<protein>
    <recommendedName>
        <fullName evidence="2">NIPSNAP protein</fullName>
    </recommendedName>
</protein>
<accession>A0A652YRD1</accession>
<dbReference type="EMBL" id="VNIQ01000003">
    <property type="protein sequence ID" value="TYQ05062.1"/>
    <property type="molecule type" value="Genomic_DNA"/>
</dbReference>
<evidence type="ECO:0000313" key="1">
    <source>
        <dbReference type="EMBL" id="TYQ05062.1"/>
    </source>
</evidence>
<sequence length="115" mass="12689">MAGETLYVVDRIVTNRGCGKKFVDEFRAGYLPGASRRGLTLDNILVSPPLWSDSEPNVVTITWTVDGTTGWWAMTRLSRGDTSLKQWWDAMDPLISERSRTMAAAADDVAPLADV</sequence>
<name>A0A652YRD1_NOCGL</name>